<accession>A0A7X6HBQ6</accession>
<dbReference type="EMBL" id="JAAZSQ010000001">
    <property type="protein sequence ID" value="NKX52956.1"/>
    <property type="molecule type" value="Genomic_DNA"/>
</dbReference>
<dbReference type="Proteomes" id="UP000544090">
    <property type="component" value="Unassembled WGS sequence"/>
</dbReference>
<name>A0A7X6HBQ6_9MICC</name>
<dbReference type="RefSeq" id="WP_168484318.1">
    <property type="nucleotide sequence ID" value="NZ_JAAZSQ010000001.1"/>
</dbReference>
<keyword evidence="3" id="KW-1185">Reference proteome</keyword>
<organism evidence="2 3">
    <name type="scientific">Arthrobacter mobilis</name>
    <dbReference type="NCBI Taxonomy" id="2724944"/>
    <lineage>
        <taxon>Bacteria</taxon>
        <taxon>Bacillati</taxon>
        <taxon>Actinomycetota</taxon>
        <taxon>Actinomycetes</taxon>
        <taxon>Micrococcales</taxon>
        <taxon>Micrococcaceae</taxon>
        <taxon>Arthrobacter</taxon>
    </lineage>
</organism>
<reference evidence="2 3" key="1">
    <citation type="submission" date="2020-04" db="EMBL/GenBank/DDBJ databases">
        <title>Arthrobacter sp. nov.</title>
        <authorList>
            <person name="Liu S."/>
        </authorList>
    </citation>
    <scope>NUCLEOTIDE SEQUENCE [LARGE SCALE GENOMIC DNA]</scope>
    <source>
        <strain evidence="2 3">E918</strain>
    </source>
</reference>
<dbReference type="AlphaFoldDB" id="A0A7X6HBQ6"/>
<evidence type="ECO:0000313" key="2">
    <source>
        <dbReference type="EMBL" id="NKX52956.1"/>
    </source>
</evidence>
<sequence>MNTFPPAVPSSGPADAARPRGPFLAVSIQDYEVLASAREAFVDFLLAPSPGSAALQPRRDGTGG</sequence>
<comment type="caution">
    <text evidence="2">The sequence shown here is derived from an EMBL/GenBank/DDBJ whole genome shotgun (WGS) entry which is preliminary data.</text>
</comment>
<evidence type="ECO:0000256" key="1">
    <source>
        <dbReference type="SAM" id="MobiDB-lite"/>
    </source>
</evidence>
<protein>
    <submittedName>
        <fullName evidence="2">Uncharacterized protein</fullName>
    </submittedName>
</protein>
<evidence type="ECO:0000313" key="3">
    <source>
        <dbReference type="Proteomes" id="UP000544090"/>
    </source>
</evidence>
<gene>
    <name evidence="2" type="ORF">HGG74_00095</name>
</gene>
<proteinExistence type="predicted"/>
<feature type="region of interest" description="Disordered" evidence="1">
    <location>
        <begin position="1"/>
        <end position="20"/>
    </location>
</feature>